<comment type="cofactor">
    <cofactor evidence="1">
        <name>FAD</name>
        <dbReference type="ChEBI" id="CHEBI:57692"/>
    </cofactor>
</comment>
<evidence type="ECO:0000256" key="2">
    <source>
        <dbReference type="ARBA" id="ARBA00022630"/>
    </source>
</evidence>
<dbReference type="RefSeq" id="WP_284681699.1">
    <property type="nucleotide sequence ID" value="NZ_QXHD01000004.1"/>
</dbReference>
<name>A0A6M0RVP5_9CYAN</name>
<dbReference type="SUPFAM" id="SSF55103">
    <property type="entry name" value="FAD-linked oxidases, C-terminal domain"/>
    <property type="match status" value="1"/>
</dbReference>
<feature type="domain" description="FAD-binding oxidoreductase/transferase type 4 C-terminal" evidence="5">
    <location>
        <begin position="2"/>
        <end position="106"/>
    </location>
</feature>
<dbReference type="EMBL" id="QXHD01000004">
    <property type="protein sequence ID" value="NEZ60308.1"/>
    <property type="molecule type" value="Genomic_DNA"/>
</dbReference>
<dbReference type="PANTHER" id="PTHR42934:SF1">
    <property type="entry name" value="GLYCOLATE OXIDASE SUBUNIT GLCD"/>
    <property type="match status" value="1"/>
</dbReference>
<dbReference type="InterPro" id="IPR016171">
    <property type="entry name" value="Vanillyl_alc_oxidase_C-sub2"/>
</dbReference>
<dbReference type="AlphaFoldDB" id="A0A6M0RVP5"/>
<dbReference type="Pfam" id="PF02913">
    <property type="entry name" value="FAD-oxidase_C"/>
    <property type="match status" value="1"/>
</dbReference>
<dbReference type="Gene3D" id="1.10.45.10">
    <property type="entry name" value="Vanillyl-alcohol Oxidase, Chain A, domain 4"/>
    <property type="match status" value="1"/>
</dbReference>
<keyword evidence="2" id="KW-0285">Flavoprotein</keyword>
<keyword evidence="4" id="KW-0560">Oxidoreductase</keyword>
<dbReference type="Proteomes" id="UP000481033">
    <property type="component" value="Unassembled WGS sequence"/>
</dbReference>
<evidence type="ECO:0000313" key="6">
    <source>
        <dbReference type="EMBL" id="NEZ60308.1"/>
    </source>
</evidence>
<sequence length="130" mass="14166">VLNEIEALSQKYGYRIANVFHAGDGNLHPLILYNNAVPGQLETVETLGGEILKLCVEAGGSISGEHGIGADKRCYMPQMFATADLETMQWVRQAINTRGLANPTKLFPTPKTCGEAAMAQPAKFDNIERF</sequence>
<evidence type="ECO:0000256" key="1">
    <source>
        <dbReference type="ARBA" id="ARBA00001974"/>
    </source>
</evidence>
<dbReference type="GO" id="GO:0016491">
    <property type="term" value="F:oxidoreductase activity"/>
    <property type="evidence" value="ECO:0007669"/>
    <property type="project" value="UniProtKB-KW"/>
</dbReference>
<proteinExistence type="predicted"/>
<organism evidence="6 7">
    <name type="scientific">Adonisia turfae CCMR0081</name>
    <dbReference type="NCBI Taxonomy" id="2292702"/>
    <lineage>
        <taxon>Bacteria</taxon>
        <taxon>Bacillati</taxon>
        <taxon>Cyanobacteriota</taxon>
        <taxon>Adonisia</taxon>
        <taxon>Adonisia turfae</taxon>
    </lineage>
</organism>
<dbReference type="Gene3D" id="3.30.70.2740">
    <property type="match status" value="1"/>
</dbReference>
<accession>A0A6M0RVP5</accession>
<dbReference type="InterPro" id="IPR051914">
    <property type="entry name" value="FAD-linked_OxidoTrans_Type4"/>
</dbReference>
<dbReference type="PANTHER" id="PTHR42934">
    <property type="entry name" value="GLYCOLATE OXIDASE SUBUNIT GLCD"/>
    <property type="match status" value="1"/>
</dbReference>
<reference evidence="6 7" key="1">
    <citation type="journal article" date="2020" name="Microb. Ecol.">
        <title>Ecogenomics of the Marine Benthic Filamentous Cyanobacterium Adonisia.</title>
        <authorList>
            <person name="Walter J.M."/>
            <person name="Coutinho F.H."/>
            <person name="Leomil L."/>
            <person name="Hargreaves P.I."/>
            <person name="Campeao M.E."/>
            <person name="Vieira V.V."/>
            <person name="Silva B.S."/>
            <person name="Fistarol G.O."/>
            <person name="Salomon P.S."/>
            <person name="Sawabe T."/>
            <person name="Mino S."/>
            <person name="Hosokawa M."/>
            <person name="Miyashita H."/>
            <person name="Maruyama F."/>
            <person name="van Verk M.C."/>
            <person name="Dutilh B.E."/>
            <person name="Thompson C.C."/>
            <person name="Thompson F.L."/>
        </authorList>
    </citation>
    <scope>NUCLEOTIDE SEQUENCE [LARGE SCALE GENOMIC DNA]</scope>
    <source>
        <strain evidence="6 7">CCMR0081</strain>
    </source>
</reference>
<dbReference type="GO" id="GO:0050660">
    <property type="term" value="F:flavin adenine dinucleotide binding"/>
    <property type="evidence" value="ECO:0007669"/>
    <property type="project" value="InterPro"/>
</dbReference>
<feature type="non-terminal residue" evidence="6">
    <location>
        <position position="1"/>
    </location>
</feature>
<keyword evidence="7" id="KW-1185">Reference proteome</keyword>
<evidence type="ECO:0000259" key="5">
    <source>
        <dbReference type="Pfam" id="PF02913"/>
    </source>
</evidence>
<evidence type="ECO:0000256" key="4">
    <source>
        <dbReference type="ARBA" id="ARBA00023002"/>
    </source>
</evidence>
<comment type="caution">
    <text evidence="6">The sequence shown here is derived from an EMBL/GenBank/DDBJ whole genome shotgun (WGS) entry which is preliminary data.</text>
</comment>
<evidence type="ECO:0000313" key="7">
    <source>
        <dbReference type="Proteomes" id="UP000481033"/>
    </source>
</evidence>
<evidence type="ECO:0000256" key="3">
    <source>
        <dbReference type="ARBA" id="ARBA00022827"/>
    </source>
</evidence>
<dbReference type="InterPro" id="IPR004113">
    <property type="entry name" value="FAD-bd_oxidored_4_C"/>
</dbReference>
<keyword evidence="3" id="KW-0274">FAD</keyword>
<protein>
    <submittedName>
        <fullName evidence="6">FAD-binding oxidoreductase</fullName>
    </submittedName>
</protein>
<dbReference type="InterPro" id="IPR016164">
    <property type="entry name" value="FAD-linked_Oxase-like_C"/>
</dbReference>
<gene>
    <name evidence="6" type="ORF">DXZ20_32625</name>
</gene>